<dbReference type="Gene3D" id="3.40.50.300">
    <property type="entry name" value="P-loop containing nucleotide triphosphate hydrolases"/>
    <property type="match status" value="1"/>
</dbReference>
<evidence type="ECO:0000313" key="2">
    <source>
        <dbReference type="EMBL" id="MFC6663829.1"/>
    </source>
</evidence>
<keyword evidence="2" id="KW-0378">Hydrolase</keyword>
<keyword evidence="3" id="KW-1185">Reference proteome</keyword>
<proteinExistence type="predicted"/>
<dbReference type="RefSeq" id="WP_380059372.1">
    <property type="nucleotide sequence ID" value="NZ_JBHSWB010000004.1"/>
</dbReference>
<name>A0ABW1ZV34_9DEIO</name>
<keyword evidence="2" id="KW-0547">Nucleotide-binding</keyword>
<dbReference type="EMBL" id="JBHSWB010000004">
    <property type="protein sequence ID" value="MFC6663829.1"/>
    <property type="molecule type" value="Genomic_DNA"/>
</dbReference>
<dbReference type="InterPro" id="IPR001650">
    <property type="entry name" value="Helicase_C-like"/>
</dbReference>
<accession>A0ABW1ZV34</accession>
<evidence type="ECO:0000313" key="3">
    <source>
        <dbReference type="Proteomes" id="UP001596317"/>
    </source>
</evidence>
<gene>
    <name evidence="2" type="ORF">ACFP90_27945</name>
</gene>
<organism evidence="2 3">
    <name type="scientific">Deinococcus multiflagellatus</name>
    <dbReference type="NCBI Taxonomy" id="1656887"/>
    <lineage>
        <taxon>Bacteria</taxon>
        <taxon>Thermotogati</taxon>
        <taxon>Deinococcota</taxon>
        <taxon>Deinococci</taxon>
        <taxon>Deinococcales</taxon>
        <taxon>Deinococcaceae</taxon>
        <taxon>Deinococcus</taxon>
    </lineage>
</organism>
<dbReference type="SUPFAM" id="SSF52540">
    <property type="entry name" value="P-loop containing nucleoside triphosphate hydrolases"/>
    <property type="match status" value="1"/>
</dbReference>
<feature type="domain" description="Helicase C-terminal" evidence="1">
    <location>
        <begin position="235"/>
        <end position="410"/>
    </location>
</feature>
<comment type="caution">
    <text evidence="2">The sequence shown here is derived from an EMBL/GenBank/DDBJ whole genome shotgun (WGS) entry which is preliminary data.</text>
</comment>
<sequence length="646" mass="70429">MGRSRSATDTDLPFELFAPDVLVFEEAHKFKNLFEAPDYLGEKPKFMGAGLASKRAYDAYLKARWTRAQQGGRGTYSLTATPYKNSPLEVGFALALVTDALLSFGLHAPAAFMLQYCQIEPTLITRPDGGVGTRPAVIGFKNLRELRNLMRLHVIERDALTCRLDHRIGLPLPPLQRHIHTLELTPEQLAAYGPERAAAANPKTSGKDHLFSIFNRMQQYILHPEATCGGANPRAEKAAALALDAEQTGHKSIAFMDRGGDGGDSSAFAAYLRAYVQAGIPVEAIEVITSETHPDAVSRLKAEKRFRQGHKRHIIGSSVTREGLNLQHMTKHLIHLDLPHDPQDLNQRDGRGWRQGNPSEEIHSHLLLAKGSFDALQYQNVMGKKGWIDHLRSGNDSGRNPVAFQAENTALLLAANPADVEAFIAAQAAAQQAELARQEHRAHWAAVQTFLDTATLLRTRHAKAQGRKHGSTAQDQHALARLSTDLRGAARTLAGLAPAFRQALRYSQPLTWIDDLPFGPGVTLTHGSAQYVVKAVTATHLTTQAGVNLDLDDLELATDVTLSPEERHYGAQPLDGLPPALREEIEALLIAPPEEAAGPLPEASDEVLTLTPVSTERNFTLFIGARRLSVVVTPTLPQVYAPAPGG</sequence>
<reference evidence="3" key="1">
    <citation type="journal article" date="2019" name="Int. J. Syst. Evol. Microbiol.">
        <title>The Global Catalogue of Microorganisms (GCM) 10K type strain sequencing project: providing services to taxonomists for standard genome sequencing and annotation.</title>
        <authorList>
            <consortium name="The Broad Institute Genomics Platform"/>
            <consortium name="The Broad Institute Genome Sequencing Center for Infectious Disease"/>
            <person name="Wu L."/>
            <person name="Ma J."/>
        </authorList>
    </citation>
    <scope>NUCLEOTIDE SEQUENCE [LARGE SCALE GENOMIC DNA]</scope>
    <source>
        <strain evidence="3">CCUG 63830</strain>
    </source>
</reference>
<keyword evidence="2" id="KW-0067">ATP-binding</keyword>
<dbReference type="GO" id="GO:0004386">
    <property type="term" value="F:helicase activity"/>
    <property type="evidence" value="ECO:0007669"/>
    <property type="project" value="UniProtKB-KW"/>
</dbReference>
<dbReference type="Proteomes" id="UP001596317">
    <property type="component" value="Unassembled WGS sequence"/>
</dbReference>
<evidence type="ECO:0000259" key="1">
    <source>
        <dbReference type="PROSITE" id="PS51194"/>
    </source>
</evidence>
<keyword evidence="2" id="KW-0347">Helicase</keyword>
<dbReference type="PROSITE" id="PS51194">
    <property type="entry name" value="HELICASE_CTER"/>
    <property type="match status" value="1"/>
</dbReference>
<dbReference type="SMART" id="SM00490">
    <property type="entry name" value="HELICc"/>
    <property type="match status" value="1"/>
</dbReference>
<protein>
    <submittedName>
        <fullName evidence="2">Helicase-related protein</fullName>
    </submittedName>
</protein>
<dbReference type="Pfam" id="PF00271">
    <property type="entry name" value="Helicase_C"/>
    <property type="match status" value="1"/>
</dbReference>
<dbReference type="InterPro" id="IPR027417">
    <property type="entry name" value="P-loop_NTPase"/>
</dbReference>